<feature type="compositionally biased region" description="Low complexity" evidence="1">
    <location>
        <begin position="155"/>
        <end position="176"/>
    </location>
</feature>
<keyword evidence="3" id="KW-1185">Reference proteome</keyword>
<gene>
    <name evidence="2" type="ORF">DERYTH_LOCUS18599</name>
</gene>
<dbReference type="OrthoDB" id="10534362at2759"/>
<feature type="non-terminal residue" evidence="2">
    <location>
        <position position="242"/>
    </location>
</feature>
<feature type="compositionally biased region" description="Basic and acidic residues" evidence="1">
    <location>
        <begin position="187"/>
        <end position="214"/>
    </location>
</feature>
<organism evidence="2 3">
    <name type="scientific">Dentiscutata erythropus</name>
    <dbReference type="NCBI Taxonomy" id="1348616"/>
    <lineage>
        <taxon>Eukaryota</taxon>
        <taxon>Fungi</taxon>
        <taxon>Fungi incertae sedis</taxon>
        <taxon>Mucoromycota</taxon>
        <taxon>Glomeromycotina</taxon>
        <taxon>Glomeromycetes</taxon>
        <taxon>Diversisporales</taxon>
        <taxon>Gigasporaceae</taxon>
        <taxon>Dentiscutata</taxon>
    </lineage>
</organism>
<feature type="compositionally biased region" description="Low complexity" evidence="1">
    <location>
        <begin position="21"/>
        <end position="35"/>
    </location>
</feature>
<evidence type="ECO:0000313" key="2">
    <source>
        <dbReference type="EMBL" id="CAG8770028.1"/>
    </source>
</evidence>
<accession>A0A9N9J9H8</accession>
<dbReference type="EMBL" id="CAJVPY010019065">
    <property type="protein sequence ID" value="CAG8770028.1"/>
    <property type="molecule type" value="Genomic_DNA"/>
</dbReference>
<sequence length="242" mass="26824">MGVDICTDHNSYSGSPPLAYNSTSNVRSRISRSNSYPPTSNNKPSVSLEVCTSYEYQPFDATCTSSEFQLSNDINVIVNNLPDDAVPHIQIVQYNSENRFKGSGNEFDICSPRNGSGISSNLRESSRDYNLKDESDNNNLKDESDNNNLKDESDNNNLNDGSDNNNLNDESDNNSLKDGSDSNNIENRSDDHNLDNGSKDYDSRIETKEIRPEDQNPGSKNGTNSHNSGCYNSSNGFTDLRF</sequence>
<dbReference type="AlphaFoldDB" id="A0A9N9J9H8"/>
<feature type="compositionally biased region" description="Polar residues" evidence="1">
    <location>
        <begin position="113"/>
        <end position="123"/>
    </location>
</feature>
<feature type="compositionally biased region" description="Basic and acidic residues" evidence="1">
    <location>
        <begin position="124"/>
        <end position="153"/>
    </location>
</feature>
<feature type="region of interest" description="Disordered" evidence="1">
    <location>
        <begin position="17"/>
        <end position="44"/>
    </location>
</feature>
<evidence type="ECO:0000313" key="3">
    <source>
        <dbReference type="Proteomes" id="UP000789405"/>
    </source>
</evidence>
<name>A0A9N9J9H8_9GLOM</name>
<proteinExistence type="predicted"/>
<comment type="caution">
    <text evidence="2">The sequence shown here is derived from an EMBL/GenBank/DDBJ whole genome shotgun (WGS) entry which is preliminary data.</text>
</comment>
<dbReference type="Proteomes" id="UP000789405">
    <property type="component" value="Unassembled WGS sequence"/>
</dbReference>
<feature type="compositionally biased region" description="Polar residues" evidence="1">
    <location>
        <begin position="216"/>
        <end position="242"/>
    </location>
</feature>
<evidence type="ECO:0000256" key="1">
    <source>
        <dbReference type="SAM" id="MobiDB-lite"/>
    </source>
</evidence>
<feature type="region of interest" description="Disordered" evidence="1">
    <location>
        <begin position="106"/>
        <end position="242"/>
    </location>
</feature>
<reference evidence="2" key="1">
    <citation type="submission" date="2021-06" db="EMBL/GenBank/DDBJ databases">
        <authorList>
            <person name="Kallberg Y."/>
            <person name="Tangrot J."/>
            <person name="Rosling A."/>
        </authorList>
    </citation>
    <scope>NUCLEOTIDE SEQUENCE</scope>
    <source>
        <strain evidence="2">MA453B</strain>
    </source>
</reference>
<protein>
    <submittedName>
        <fullName evidence="2">28036_t:CDS:1</fullName>
    </submittedName>
</protein>